<dbReference type="Pfam" id="PF02893">
    <property type="entry name" value="GRAM"/>
    <property type="match status" value="2"/>
</dbReference>
<dbReference type="GO" id="GO:0016020">
    <property type="term" value="C:membrane"/>
    <property type="evidence" value="ECO:0007669"/>
    <property type="project" value="UniProtKB-SubCell"/>
</dbReference>
<dbReference type="GO" id="GO:0005737">
    <property type="term" value="C:cytoplasm"/>
    <property type="evidence" value="ECO:0007669"/>
    <property type="project" value="UniProtKB-SubCell"/>
</dbReference>
<dbReference type="CDD" id="cd03784">
    <property type="entry name" value="GT1_Gtf-like"/>
    <property type="match status" value="1"/>
</dbReference>
<accession>A0A436ZPD1</accession>
<evidence type="ECO:0000256" key="10">
    <source>
        <dbReference type="ARBA" id="ARBA00022737"/>
    </source>
</evidence>
<feature type="compositionally biased region" description="Acidic residues" evidence="22">
    <location>
        <begin position="885"/>
        <end position="895"/>
    </location>
</feature>
<keyword evidence="9" id="KW-0808">Transferase</keyword>
<dbReference type="InterPro" id="IPR010610">
    <property type="entry name" value="EryCIII-like_C"/>
</dbReference>
<name>A0A436ZPD1_ARTFL</name>
<evidence type="ECO:0000256" key="3">
    <source>
        <dbReference type="ARBA" id="ARBA00006962"/>
    </source>
</evidence>
<feature type="compositionally biased region" description="Low complexity" evidence="22">
    <location>
        <begin position="240"/>
        <end position="277"/>
    </location>
</feature>
<dbReference type="GO" id="GO:0016126">
    <property type="term" value="P:sterol biosynthetic process"/>
    <property type="evidence" value="ECO:0007669"/>
    <property type="project" value="UniProtKB-KW"/>
</dbReference>
<evidence type="ECO:0000256" key="17">
    <source>
        <dbReference type="ARBA" id="ARBA00023221"/>
    </source>
</evidence>
<dbReference type="PANTHER" id="PTHR48050">
    <property type="entry name" value="STEROL 3-BETA-GLUCOSYLTRANSFERASE"/>
    <property type="match status" value="1"/>
</dbReference>
<gene>
    <name evidence="24" type="ORF">DFL_008653</name>
</gene>
<feature type="compositionally biased region" description="Polar residues" evidence="22">
    <location>
        <begin position="1553"/>
        <end position="1565"/>
    </location>
</feature>
<feature type="compositionally biased region" description="Low complexity" evidence="22">
    <location>
        <begin position="33"/>
        <end position="45"/>
    </location>
</feature>
<feature type="region of interest" description="Disordered" evidence="22">
    <location>
        <begin position="553"/>
        <end position="578"/>
    </location>
</feature>
<evidence type="ECO:0000256" key="13">
    <source>
        <dbReference type="ARBA" id="ARBA00023011"/>
    </source>
</evidence>
<evidence type="ECO:0000256" key="12">
    <source>
        <dbReference type="ARBA" id="ARBA00023006"/>
    </source>
</evidence>
<dbReference type="VEuPathDB" id="FungiDB:DFL_008653"/>
<evidence type="ECO:0000256" key="15">
    <source>
        <dbReference type="ARBA" id="ARBA00023136"/>
    </source>
</evidence>
<feature type="region of interest" description="Disordered" evidence="22">
    <location>
        <begin position="735"/>
        <end position="818"/>
    </location>
</feature>
<evidence type="ECO:0000256" key="1">
    <source>
        <dbReference type="ARBA" id="ARBA00004170"/>
    </source>
</evidence>
<keyword evidence="7" id="KW-0444">Lipid biosynthesis</keyword>
<dbReference type="FunFam" id="3.40.50.2000:FF:000009">
    <property type="entry name" value="Sterol 3-beta-glucosyltransferase UGT80A2"/>
    <property type="match status" value="1"/>
</dbReference>
<keyword evidence="13" id="KW-0756">Sterol biosynthesis</keyword>
<evidence type="ECO:0000313" key="25">
    <source>
        <dbReference type="Proteomes" id="UP000283090"/>
    </source>
</evidence>
<feature type="region of interest" description="Disordered" evidence="22">
    <location>
        <begin position="1515"/>
        <end position="1565"/>
    </location>
</feature>
<dbReference type="SUPFAM" id="SSF53756">
    <property type="entry name" value="UDP-Glycosyltransferase/glycogen phosphorylase"/>
    <property type="match status" value="1"/>
</dbReference>
<feature type="compositionally biased region" description="Basic and acidic residues" evidence="22">
    <location>
        <begin position="804"/>
        <end position="815"/>
    </location>
</feature>
<evidence type="ECO:0000256" key="2">
    <source>
        <dbReference type="ARBA" id="ARBA00004496"/>
    </source>
</evidence>
<dbReference type="EC" id="2.4.1.173" evidence="4"/>
<dbReference type="SMART" id="SM00568">
    <property type="entry name" value="GRAM"/>
    <property type="match status" value="2"/>
</dbReference>
<reference evidence="24 25" key="1">
    <citation type="submission" date="2019-01" db="EMBL/GenBank/DDBJ databases">
        <title>Intercellular communication is required for trap formation in the nematode-trapping fungus Duddingtonia flagrans.</title>
        <authorList>
            <person name="Youssar L."/>
            <person name="Wernet V."/>
            <person name="Hensel N."/>
            <person name="Hildebrandt H.-G."/>
            <person name="Fischer R."/>
        </authorList>
    </citation>
    <scope>NUCLEOTIDE SEQUENCE [LARGE SCALE GENOMIC DNA]</scope>
    <source>
        <strain evidence="24 25">CBS H-5679</strain>
    </source>
</reference>
<dbReference type="GO" id="GO:0005975">
    <property type="term" value="P:carbohydrate metabolic process"/>
    <property type="evidence" value="ECO:0007669"/>
    <property type="project" value="InterPro"/>
</dbReference>
<dbReference type="InterPro" id="IPR048065">
    <property type="entry name" value="ATG26_PH_GRAM2"/>
</dbReference>
<dbReference type="Pfam" id="PF00169">
    <property type="entry name" value="PH"/>
    <property type="match status" value="1"/>
</dbReference>
<keyword evidence="8" id="KW-0328">Glycosyltransferase</keyword>
<comment type="catalytic activity">
    <reaction evidence="19">
        <text>ergosterol + UDP-alpha-D-glucose = ergosteryl 3-beta-D-glucoside + UDP + H(+)</text>
        <dbReference type="Rhea" id="RHEA:61836"/>
        <dbReference type="ChEBI" id="CHEBI:15378"/>
        <dbReference type="ChEBI" id="CHEBI:16933"/>
        <dbReference type="ChEBI" id="CHEBI:52973"/>
        <dbReference type="ChEBI" id="CHEBI:58223"/>
        <dbReference type="ChEBI" id="CHEBI:58885"/>
    </reaction>
    <physiologicalReaction direction="left-to-right" evidence="19">
        <dbReference type="Rhea" id="RHEA:61837"/>
    </physiologicalReaction>
</comment>
<dbReference type="GO" id="GO:0016906">
    <property type="term" value="F:sterol 3-beta-glucosyltransferase activity"/>
    <property type="evidence" value="ECO:0007669"/>
    <property type="project" value="UniProtKB-EC"/>
</dbReference>
<proteinExistence type="inferred from homology"/>
<dbReference type="OrthoDB" id="10261837at2759"/>
<dbReference type="FunFam" id="3.40.50.2000:FF:000029">
    <property type="entry name" value="Sterol 3-beta-glucosyltransferase"/>
    <property type="match status" value="1"/>
</dbReference>
<dbReference type="CDD" id="cd13216">
    <property type="entry name" value="PH-GRAM2_AGT26"/>
    <property type="match status" value="1"/>
</dbReference>
<dbReference type="Gene3D" id="2.30.29.30">
    <property type="entry name" value="Pleckstrin-homology domain (PH domain)/Phosphotyrosine-binding domain (PTB)"/>
    <property type="match status" value="3"/>
</dbReference>
<evidence type="ECO:0000256" key="7">
    <source>
        <dbReference type="ARBA" id="ARBA00022516"/>
    </source>
</evidence>
<keyword evidence="14" id="KW-0443">Lipid metabolism</keyword>
<comment type="similarity">
    <text evidence="3">Belongs to the glycosyltransferase 28 family.</text>
</comment>
<dbReference type="Pfam" id="PF06722">
    <property type="entry name" value="EryCIII-like_C"/>
    <property type="match status" value="1"/>
</dbReference>
<evidence type="ECO:0000256" key="22">
    <source>
        <dbReference type="SAM" id="MobiDB-lite"/>
    </source>
</evidence>
<evidence type="ECO:0000259" key="23">
    <source>
        <dbReference type="PROSITE" id="PS50003"/>
    </source>
</evidence>
<evidence type="ECO:0000256" key="16">
    <source>
        <dbReference type="ARBA" id="ARBA00023166"/>
    </source>
</evidence>
<evidence type="ECO:0000313" key="24">
    <source>
        <dbReference type="EMBL" id="RVD80761.1"/>
    </source>
</evidence>
<dbReference type="InterPro" id="IPR048066">
    <property type="entry name" value="ATG26_PH_GRAM1"/>
</dbReference>
<dbReference type="InterPro" id="IPR002213">
    <property type="entry name" value="UDP_glucos_trans"/>
</dbReference>
<evidence type="ECO:0000256" key="11">
    <source>
        <dbReference type="ARBA" id="ARBA00022955"/>
    </source>
</evidence>
<feature type="compositionally biased region" description="Basic and acidic residues" evidence="22">
    <location>
        <begin position="1540"/>
        <end position="1551"/>
    </location>
</feature>
<keyword evidence="11" id="KW-0752">Steroid biosynthesis</keyword>
<dbReference type="EMBL" id="SAEB01000012">
    <property type="protein sequence ID" value="RVD80761.1"/>
    <property type="molecule type" value="Genomic_DNA"/>
</dbReference>
<evidence type="ECO:0000256" key="18">
    <source>
        <dbReference type="ARBA" id="ARBA00029843"/>
    </source>
</evidence>
<evidence type="ECO:0000256" key="20">
    <source>
        <dbReference type="ARBA" id="ARBA00049453"/>
    </source>
</evidence>
<feature type="compositionally biased region" description="Basic residues" evidence="22">
    <location>
        <begin position="229"/>
        <end position="239"/>
    </location>
</feature>
<feature type="compositionally biased region" description="Basic and acidic residues" evidence="22">
    <location>
        <begin position="84"/>
        <end position="99"/>
    </location>
</feature>
<dbReference type="InterPro" id="IPR011993">
    <property type="entry name" value="PH-like_dom_sf"/>
</dbReference>
<dbReference type="InterPro" id="IPR004182">
    <property type="entry name" value="GRAM"/>
</dbReference>
<evidence type="ECO:0000256" key="19">
    <source>
        <dbReference type="ARBA" id="ARBA00047886"/>
    </source>
</evidence>
<evidence type="ECO:0000256" key="4">
    <source>
        <dbReference type="ARBA" id="ARBA00012650"/>
    </source>
</evidence>
<dbReference type="SUPFAM" id="SSF50729">
    <property type="entry name" value="PH domain-like"/>
    <property type="match status" value="1"/>
</dbReference>
<evidence type="ECO:0000256" key="6">
    <source>
        <dbReference type="ARBA" id="ARBA00022490"/>
    </source>
</evidence>
<dbReference type="InterPro" id="IPR050426">
    <property type="entry name" value="Glycosyltransferase_28"/>
</dbReference>
<feature type="region of interest" description="Disordered" evidence="22">
    <location>
        <begin position="869"/>
        <end position="901"/>
    </location>
</feature>
<dbReference type="GeneID" id="93590964"/>
<sequence length="1565" mass="173744">MNSTKRRERGDINQLCPPIHQPANQSEVSFASRPNTPNTRTPTQPASFKARFYKQVTRTSQFDTLFSDICSTAATPQTAPPKQNLEDRPTRFDRVDFPQRARPRSHSPALPERFKIATEDDLKDVTLSAKGGNFSMHQSVFQMIQAAGSKADFHRFDSDIDEEADEEESGDEETKQRKMAKNFVVKEGLESANKEHTQAVTDLEKHDAAASKRLSESRFLPRNIIKSIQQKRHGKRSKHASSSATSTAPSASEDISSSTELPSSGGSSILPSVSRSPASEVPSLAQSTVTATNSAMGAVQEVGSEDVLFPEFSISPTALSEKVKVIFNLPELEEVKSEFPCWLLKTVLLQGYIYITDHHICFFAYMPKHQDAVLKSGHFYKRGRKNPRYGRYWFTLKGDVLSYYADASDLYFPSGNIDLRYAIHAYVDEGSKDHSFVLVTNSRKYEFKADSATSAAEWTKALEKVIFRIHNDGDSVKVVIPIENVLEIEKSPLIEFADTFKLKVVADDESYAIDEYFFSFFSFGAEAFELIRLLVEDTTAQKIPEHLLTQGNSKRASLGCSPAREIPPSSPTGQTTRHSLAMGMPAWPAATVHLKSLDGPVTPLLREAVRDTLLPVPASPVVGSPRTSGEYARRSFDVTNRRSVDFSRKSIDANEVRSSSIASVFRRKTKGRKPSPPTSAAASPSRAMSSSSYVKSMQSEPSSLTESSDAIPMSSESEGELAASQFLSRSDVFQQSYPAGADPSGINRGRSPTLKDKAGTIEPLPAPPLNIHPPSRSATDLGVPVPEGSVKKVESSPGELGRPSLDERTSSDKRFSLSSPSLGDVYRVGSYPIRSAQGIADWMKRRSKGVAAGGMDYFGKVSDMWTGGRKHYDDQGPTSNADATGDVDADDEDEGTATPSERFRQRFALPESETLIAVYFGYLSRVLPLYGKIYLGDQHFCFRSIVPGTRTRMILPLRDIENVDKEKGFRFSYHGLVVTIRGHEELFFEFAGLENRDDCGSTLAKAIDNSRQMRESQLITPEQKANAEIAKREHDMLQEARLEAGHLEHEMKLPHTTNEVAQGHGMDVPPIVFDDPHTSIVHFKPSEPLRFTCLTIGSRGDVQPYIALCKGLMKEGHKARIASHAEFKDWVESHGIEFREVAGDPAELMRICVENGMFTISFLKEAAGKFRTWIDDLLSSAWAACQDSDVLIESPSAMAGIHIAEAMKIPYFRAFTMPWTRTRAYPHAFAVPDHKMGGAYNYFSYIMFDNVFWKAIASQVNRWRKKELHLKGTSLDKMQPNKVPFLYNFSPHVVIPPLDFSDWIRVTGYWFLDESLSNFEPPPEMIEFMRKAREDDKPIVYIGFGSIVVADPQALTQTVVDAVVKADVRCLLSKGWSDRLGRKDASSPEIPLPDCILPIKATPHDWLFKHIDAAVHHGGAGTTGASLRAGLPTVISPFFGDQFFFGGRVEDLGVGVCLKKLNVKTLAEAMWLATHSNRMITKARVLGEQIRSEDGVQTAIQAIYRDMEYAKSLIKNPQQEASDSAEESWTFVNRDEDDAEIARRSSIKDTNSDDSSSKITRASTP</sequence>
<comment type="catalytic activity">
    <reaction evidence="20">
        <text>a sterol + UDP-alpha-D-glucose = a sterol 3-beta-D-glucoside + UDP + H(+)</text>
        <dbReference type="Rhea" id="RHEA:22724"/>
        <dbReference type="ChEBI" id="CHEBI:15378"/>
        <dbReference type="ChEBI" id="CHEBI:15889"/>
        <dbReference type="ChEBI" id="CHEBI:37424"/>
        <dbReference type="ChEBI" id="CHEBI:58223"/>
        <dbReference type="ChEBI" id="CHEBI:58885"/>
        <dbReference type="EC" id="2.4.1.173"/>
    </reaction>
    <physiologicalReaction direction="left-to-right" evidence="20">
        <dbReference type="Rhea" id="RHEA:22725"/>
    </physiologicalReaction>
</comment>
<dbReference type="Gene3D" id="3.40.50.2000">
    <property type="entry name" value="Glycogen Phosphorylase B"/>
    <property type="match status" value="2"/>
</dbReference>
<organism evidence="24 25">
    <name type="scientific">Arthrobotrys flagrans</name>
    <name type="common">Nematode-trapping fungus</name>
    <name type="synonym">Trichothecium flagrans</name>
    <dbReference type="NCBI Taxonomy" id="97331"/>
    <lineage>
        <taxon>Eukaryota</taxon>
        <taxon>Fungi</taxon>
        <taxon>Dikarya</taxon>
        <taxon>Ascomycota</taxon>
        <taxon>Pezizomycotina</taxon>
        <taxon>Orbiliomycetes</taxon>
        <taxon>Orbiliales</taxon>
        <taxon>Orbiliaceae</taxon>
        <taxon>Arthrobotrys</taxon>
    </lineage>
</organism>
<feature type="region of interest" description="Disordered" evidence="22">
    <location>
        <begin position="73"/>
        <end position="109"/>
    </location>
</feature>
<dbReference type="PANTHER" id="PTHR48050:SF25">
    <property type="entry name" value="STEROL 3-BETA-GLUCOSYLTRANSFERASE"/>
    <property type="match status" value="1"/>
</dbReference>
<feature type="region of interest" description="Disordered" evidence="22">
    <location>
        <begin position="662"/>
        <end position="723"/>
    </location>
</feature>
<keyword evidence="6" id="KW-0963">Cytoplasm</keyword>
<evidence type="ECO:0000256" key="14">
    <source>
        <dbReference type="ARBA" id="ARBA00023098"/>
    </source>
</evidence>
<dbReference type="PROSITE" id="PS50003">
    <property type="entry name" value="PH_DOMAIN"/>
    <property type="match status" value="1"/>
</dbReference>
<keyword evidence="15" id="KW-0472">Membrane</keyword>
<comment type="subcellular location">
    <subcellularLocation>
        <location evidence="2">Cytoplasm</location>
    </subcellularLocation>
    <subcellularLocation>
        <location evidence="1">Membrane</location>
        <topology evidence="1">Peripheral membrane protein</topology>
    </subcellularLocation>
</comment>
<evidence type="ECO:0000256" key="8">
    <source>
        <dbReference type="ARBA" id="ARBA00022676"/>
    </source>
</evidence>
<dbReference type="FunFam" id="2.30.29.30:FF:000391">
    <property type="entry name" value="Sterol 3-beta-glucosyltransferase"/>
    <property type="match status" value="1"/>
</dbReference>
<evidence type="ECO:0000256" key="21">
    <source>
        <dbReference type="ARBA" id="ARBA00059773"/>
    </source>
</evidence>
<comment type="caution">
    <text evidence="24">The sequence shown here is derived from an EMBL/GenBank/DDBJ whole genome shotgun (WGS) entry which is preliminary data.</text>
</comment>
<dbReference type="CDD" id="cd13215">
    <property type="entry name" value="PH-GRAM1_AGT26"/>
    <property type="match status" value="1"/>
</dbReference>
<dbReference type="InterPro" id="IPR004276">
    <property type="entry name" value="GlycoTrans_28_N"/>
</dbReference>
<dbReference type="RefSeq" id="XP_067486305.1">
    <property type="nucleotide sequence ID" value="XM_067638415.1"/>
</dbReference>
<dbReference type="InterPro" id="IPR001849">
    <property type="entry name" value="PH_domain"/>
</dbReference>
<feature type="compositionally biased region" description="Low complexity" evidence="22">
    <location>
        <begin position="678"/>
        <end position="699"/>
    </location>
</feature>
<evidence type="ECO:0000256" key="5">
    <source>
        <dbReference type="ARBA" id="ARBA00017894"/>
    </source>
</evidence>
<dbReference type="SMART" id="SM00233">
    <property type="entry name" value="PH"/>
    <property type="match status" value="1"/>
</dbReference>
<keyword evidence="17" id="KW-0753">Steroid metabolism</keyword>
<evidence type="ECO:0000256" key="9">
    <source>
        <dbReference type="ARBA" id="ARBA00022679"/>
    </source>
</evidence>
<protein>
    <recommendedName>
        <fullName evidence="5">Sterol 3-beta-glucosyltransferase</fullName>
        <ecNumber evidence="4">2.4.1.173</ecNumber>
    </recommendedName>
    <alternativeName>
        <fullName evidence="18">Autophagy-related protein 26</fullName>
    </alternativeName>
</protein>
<dbReference type="GO" id="GO:0006914">
    <property type="term" value="P:autophagy"/>
    <property type="evidence" value="ECO:0007669"/>
    <property type="project" value="UniProtKB-KW"/>
</dbReference>
<feature type="region of interest" description="Disordered" evidence="22">
    <location>
        <begin position="222"/>
        <end position="277"/>
    </location>
</feature>
<keyword evidence="10" id="KW-0677">Repeat</keyword>
<keyword evidence="16" id="KW-1207">Sterol metabolism</keyword>
<dbReference type="Pfam" id="PF03033">
    <property type="entry name" value="Glyco_transf_28"/>
    <property type="match status" value="1"/>
</dbReference>
<keyword evidence="12" id="KW-0072">Autophagy</keyword>
<dbReference type="FunFam" id="2.30.29.30:FF:000303">
    <property type="entry name" value="Sterol 3-beta-glucosyltransferase"/>
    <property type="match status" value="1"/>
</dbReference>
<dbReference type="Proteomes" id="UP000283090">
    <property type="component" value="Unassembled WGS sequence"/>
</dbReference>
<comment type="function">
    <text evidence="21">Sterol glycosyltransferase responsible for the glycosylation of ergosterol to form ergosterol-glucoside.</text>
</comment>
<feature type="domain" description="PH" evidence="23">
    <location>
        <begin position="372"/>
        <end position="467"/>
    </location>
</feature>
<feature type="region of interest" description="Disordered" evidence="22">
    <location>
        <begin position="1"/>
        <end position="48"/>
    </location>
</feature>
<keyword evidence="25" id="KW-1185">Reference proteome</keyword>
<dbReference type="STRING" id="97331.A0A436ZPD1"/>